<dbReference type="EMBL" id="FRDM01000075">
    <property type="protein sequence ID" value="SHN88989.1"/>
    <property type="molecule type" value="Genomic_DNA"/>
</dbReference>
<evidence type="ECO:0000313" key="2">
    <source>
        <dbReference type="Proteomes" id="UP000184428"/>
    </source>
</evidence>
<organism evidence="1 2">
    <name type="scientific">Geodermatophilus obscurus</name>
    <dbReference type="NCBI Taxonomy" id="1861"/>
    <lineage>
        <taxon>Bacteria</taxon>
        <taxon>Bacillati</taxon>
        <taxon>Actinomycetota</taxon>
        <taxon>Actinomycetes</taxon>
        <taxon>Geodermatophilales</taxon>
        <taxon>Geodermatophilaceae</taxon>
        <taxon>Geodermatophilus</taxon>
    </lineage>
</organism>
<proteinExistence type="predicted"/>
<evidence type="ECO:0000313" key="1">
    <source>
        <dbReference type="EMBL" id="SHN88989.1"/>
    </source>
</evidence>
<protein>
    <submittedName>
        <fullName evidence="1">Uncharacterized protein</fullName>
    </submittedName>
</protein>
<gene>
    <name evidence="1" type="ORF">SAMN05660350_04981</name>
</gene>
<sequence length="102" mass="11087">MQLLAGRLTPMTTSRPRASLPVTHEIRRLHDGSVISSHCSRDCALAAFEQLLLAQMMGEDPPGPLQWVEAHLVDLATGQTGASTRGLVPLDGRVPPEVLRWP</sequence>
<dbReference type="AlphaFoldDB" id="A0A1M7V1A8"/>
<accession>A0A1M7V1A8</accession>
<dbReference type="Proteomes" id="UP000184428">
    <property type="component" value="Unassembled WGS sequence"/>
</dbReference>
<reference evidence="1 2" key="1">
    <citation type="submission" date="2016-12" db="EMBL/GenBank/DDBJ databases">
        <authorList>
            <person name="Song W.-J."/>
            <person name="Kurnit D.M."/>
        </authorList>
    </citation>
    <scope>NUCLEOTIDE SEQUENCE [LARGE SCALE GENOMIC DNA]</scope>
    <source>
        <strain evidence="1 2">DSM 43162</strain>
    </source>
</reference>
<name>A0A1M7V1A8_9ACTN</name>